<dbReference type="Proteomes" id="UP000317663">
    <property type="component" value="Unassembled WGS sequence"/>
</dbReference>
<dbReference type="GO" id="GO:0071555">
    <property type="term" value="P:cell wall organization"/>
    <property type="evidence" value="ECO:0007669"/>
    <property type="project" value="UniProtKB-KW"/>
</dbReference>
<dbReference type="GO" id="GO:0008745">
    <property type="term" value="F:N-acetylmuramoyl-L-alanine amidase activity"/>
    <property type="evidence" value="ECO:0007669"/>
    <property type="project" value="UniProtKB-EC"/>
</dbReference>
<dbReference type="CDD" id="cd06583">
    <property type="entry name" value="PGRP"/>
    <property type="match status" value="1"/>
</dbReference>
<dbReference type="GO" id="GO:0009254">
    <property type="term" value="P:peptidoglycan turnover"/>
    <property type="evidence" value="ECO:0007669"/>
    <property type="project" value="TreeGrafter"/>
</dbReference>
<evidence type="ECO:0000259" key="13">
    <source>
        <dbReference type="SMART" id="SM00644"/>
    </source>
</evidence>
<evidence type="ECO:0000256" key="6">
    <source>
        <dbReference type="ARBA" id="ARBA00022490"/>
    </source>
</evidence>
<comment type="cofactor">
    <cofactor evidence="2">
        <name>Zn(2+)</name>
        <dbReference type="ChEBI" id="CHEBI:29105"/>
    </cofactor>
</comment>
<keyword evidence="10" id="KW-0961">Cell wall biogenesis/degradation</keyword>
<dbReference type="InterPro" id="IPR036505">
    <property type="entry name" value="Amidase/PGRP_sf"/>
</dbReference>
<evidence type="ECO:0000313" key="15">
    <source>
        <dbReference type="Proteomes" id="UP000317663"/>
    </source>
</evidence>
<evidence type="ECO:0000256" key="12">
    <source>
        <dbReference type="ARBA" id="ARBA00042615"/>
    </source>
</evidence>
<dbReference type="SUPFAM" id="SSF55846">
    <property type="entry name" value="N-acetylmuramoyl-L-alanine amidase-like"/>
    <property type="match status" value="1"/>
</dbReference>
<dbReference type="PANTHER" id="PTHR30417:SF4">
    <property type="entry name" value="1,6-ANHYDRO-N-ACETYLMURAMYL-L-ALANINE AMIDASE AMPD"/>
    <property type="match status" value="1"/>
</dbReference>
<dbReference type="RefSeq" id="WP_140472812.1">
    <property type="nucleotide sequence ID" value="NZ_RCZD01000005.1"/>
</dbReference>
<dbReference type="InterPro" id="IPR002502">
    <property type="entry name" value="Amidase_domain"/>
</dbReference>
<gene>
    <name evidence="14" type="primary">ampD</name>
    <name evidence="14" type="ORF">EAH77_11770</name>
</gene>
<evidence type="ECO:0000256" key="8">
    <source>
        <dbReference type="ARBA" id="ARBA00022801"/>
    </source>
</evidence>
<keyword evidence="6" id="KW-0963">Cytoplasm</keyword>
<dbReference type="Pfam" id="PF01510">
    <property type="entry name" value="Amidase_2"/>
    <property type="match status" value="1"/>
</dbReference>
<evidence type="ECO:0000256" key="11">
    <source>
        <dbReference type="ARBA" id="ARBA00039257"/>
    </source>
</evidence>
<comment type="similarity">
    <text evidence="4">Belongs to the N-acetylmuramoyl-L-alanine amidase 2 family.</text>
</comment>
<dbReference type="AlphaFoldDB" id="A0A502GIV1"/>
<dbReference type="PANTHER" id="PTHR30417">
    <property type="entry name" value="N-ACETYLMURAMOYL-L-ALANINE AMIDASE AMID"/>
    <property type="match status" value="1"/>
</dbReference>
<name>A0A502GIV1_9GAMM</name>
<dbReference type="EMBL" id="RCZD01000005">
    <property type="protein sequence ID" value="TPG62109.1"/>
    <property type="molecule type" value="Genomic_DNA"/>
</dbReference>
<keyword evidence="7" id="KW-0479">Metal-binding</keyword>
<protein>
    <recommendedName>
        <fullName evidence="11">1,6-anhydro-N-acetylmuramyl-L-alanine amidase AmpD</fullName>
        <ecNumber evidence="5">3.5.1.28</ecNumber>
    </recommendedName>
    <alternativeName>
        <fullName evidence="12">N-acetylmuramoyl-L-alanine amidase</fullName>
    </alternativeName>
</protein>
<reference evidence="14 15" key="1">
    <citation type="journal article" date="2019" name="Environ. Microbiol.">
        <title>Species interactions and distinct microbial communities in high Arctic permafrost affected cryosols are associated with the CH4 and CO2 gas fluxes.</title>
        <authorList>
            <person name="Altshuler I."/>
            <person name="Hamel J."/>
            <person name="Turney S."/>
            <person name="Magnuson E."/>
            <person name="Levesque R."/>
            <person name="Greer C."/>
            <person name="Whyte L.G."/>
        </authorList>
    </citation>
    <scope>NUCLEOTIDE SEQUENCE [LARGE SCALE GENOMIC DNA]</scope>
    <source>
        <strain evidence="14 15">E4</strain>
    </source>
</reference>
<dbReference type="EC" id="3.5.1.28" evidence="5"/>
<evidence type="ECO:0000256" key="3">
    <source>
        <dbReference type="ARBA" id="ARBA00004496"/>
    </source>
</evidence>
<dbReference type="GO" id="GO:0046872">
    <property type="term" value="F:metal ion binding"/>
    <property type="evidence" value="ECO:0007669"/>
    <property type="project" value="UniProtKB-KW"/>
</dbReference>
<evidence type="ECO:0000256" key="7">
    <source>
        <dbReference type="ARBA" id="ARBA00022723"/>
    </source>
</evidence>
<keyword evidence="9" id="KW-0862">Zinc</keyword>
<feature type="domain" description="N-acetylmuramoyl-L-alanine amidase" evidence="13">
    <location>
        <begin position="16"/>
        <end position="166"/>
    </location>
</feature>
<evidence type="ECO:0000256" key="10">
    <source>
        <dbReference type="ARBA" id="ARBA00023316"/>
    </source>
</evidence>
<evidence type="ECO:0000256" key="5">
    <source>
        <dbReference type="ARBA" id="ARBA00011901"/>
    </source>
</evidence>
<evidence type="ECO:0000256" key="2">
    <source>
        <dbReference type="ARBA" id="ARBA00001947"/>
    </source>
</evidence>
<sequence length="189" mass="21173">MQLENGWLTEARRVVSPHCDHRPEDEIPSLLVIHNISLPPGQFGGPYIDQLFTGTLDPDDDPYFAGIHPLRVAAHCLIRRDGEIVQYVPFDKRAWHAGVSVWHSRERCNDFSIGIELEGTDFVPFTEAQYSSLAVVSDLLTKHYSIGFDAITGHSDIAPGRKTDPGPEFDWQHYLSLLKQHQVNGSAGD</sequence>
<dbReference type="NCBIfam" id="NF008758">
    <property type="entry name" value="PRK11789.1"/>
    <property type="match status" value="1"/>
</dbReference>
<evidence type="ECO:0000256" key="9">
    <source>
        <dbReference type="ARBA" id="ARBA00022833"/>
    </source>
</evidence>
<keyword evidence="15" id="KW-1185">Reference proteome</keyword>
<accession>A0A502GIV1</accession>
<comment type="caution">
    <text evidence="14">The sequence shown here is derived from an EMBL/GenBank/DDBJ whole genome shotgun (WGS) entry which is preliminary data.</text>
</comment>
<comment type="subcellular location">
    <subcellularLocation>
        <location evidence="3">Cytoplasm</location>
    </subcellularLocation>
</comment>
<dbReference type="Gene3D" id="3.40.80.10">
    <property type="entry name" value="Peptidoglycan recognition protein-like"/>
    <property type="match status" value="1"/>
</dbReference>
<dbReference type="FunFam" id="3.40.80.10:FF:000002">
    <property type="entry name" value="1,6-anhydro-N-acetylmuramyl-L-alanine amidase"/>
    <property type="match status" value="1"/>
</dbReference>
<dbReference type="GO" id="GO:0009253">
    <property type="term" value="P:peptidoglycan catabolic process"/>
    <property type="evidence" value="ECO:0007669"/>
    <property type="project" value="InterPro"/>
</dbReference>
<evidence type="ECO:0000256" key="1">
    <source>
        <dbReference type="ARBA" id="ARBA00001561"/>
    </source>
</evidence>
<proteinExistence type="inferred from homology"/>
<dbReference type="SMART" id="SM00644">
    <property type="entry name" value="Ami_2"/>
    <property type="match status" value="1"/>
</dbReference>
<dbReference type="OrthoDB" id="9794842at2"/>
<evidence type="ECO:0000256" key="4">
    <source>
        <dbReference type="ARBA" id="ARBA00007553"/>
    </source>
</evidence>
<dbReference type="GO" id="GO:0005737">
    <property type="term" value="C:cytoplasm"/>
    <property type="evidence" value="ECO:0007669"/>
    <property type="project" value="UniProtKB-SubCell"/>
</dbReference>
<organism evidence="14 15">
    <name type="scientific">Ewingella americana</name>
    <dbReference type="NCBI Taxonomy" id="41202"/>
    <lineage>
        <taxon>Bacteria</taxon>
        <taxon>Pseudomonadati</taxon>
        <taxon>Pseudomonadota</taxon>
        <taxon>Gammaproteobacteria</taxon>
        <taxon>Enterobacterales</taxon>
        <taxon>Yersiniaceae</taxon>
        <taxon>Ewingella</taxon>
    </lineage>
</organism>
<evidence type="ECO:0000313" key="14">
    <source>
        <dbReference type="EMBL" id="TPG62109.1"/>
    </source>
</evidence>
<dbReference type="InterPro" id="IPR051206">
    <property type="entry name" value="NAMLAA_amidase_2"/>
</dbReference>
<comment type="catalytic activity">
    <reaction evidence="1">
        <text>Hydrolyzes the link between N-acetylmuramoyl residues and L-amino acid residues in certain cell-wall glycopeptides.</text>
        <dbReference type="EC" id="3.5.1.28"/>
    </reaction>
</comment>
<keyword evidence="8" id="KW-0378">Hydrolase</keyword>